<evidence type="ECO:0000313" key="3">
    <source>
        <dbReference type="Proteomes" id="UP000015525"/>
    </source>
</evidence>
<dbReference type="SUPFAM" id="SSF141371">
    <property type="entry name" value="PilZ domain-like"/>
    <property type="match status" value="1"/>
</dbReference>
<protein>
    <recommendedName>
        <fullName evidence="1">PilZ domain-containing protein</fullName>
    </recommendedName>
</protein>
<dbReference type="PATRIC" id="fig|1329909.3.peg.1042"/>
<feature type="domain" description="PilZ" evidence="1">
    <location>
        <begin position="18"/>
        <end position="106"/>
    </location>
</feature>
<proteinExistence type="predicted"/>
<gene>
    <name evidence="2" type="ORF">L288_05440</name>
</gene>
<sequence>MVIMGAEFQIDVSRNEGRQAARRHLLVPVKVRRPGETWFRSKVADLSVTGFRLQSFMKLASGDSLWIMLPGFEGRRALVLWTRGHEAGCQFERPLHPAILDHIVRISL</sequence>
<dbReference type="GO" id="GO:0035438">
    <property type="term" value="F:cyclic-di-GMP binding"/>
    <property type="evidence" value="ECO:0007669"/>
    <property type="project" value="InterPro"/>
</dbReference>
<evidence type="ECO:0000313" key="2">
    <source>
        <dbReference type="EMBL" id="EQB09598.1"/>
    </source>
</evidence>
<keyword evidence="3" id="KW-1185">Reference proteome</keyword>
<dbReference type="Proteomes" id="UP000015525">
    <property type="component" value="Unassembled WGS sequence"/>
</dbReference>
<dbReference type="InterPro" id="IPR009875">
    <property type="entry name" value="PilZ_domain"/>
</dbReference>
<dbReference type="Pfam" id="PF07238">
    <property type="entry name" value="PilZ"/>
    <property type="match status" value="1"/>
</dbReference>
<organism evidence="2 3">
    <name type="scientific">Sphingobium quisquiliarum P25</name>
    <dbReference type="NCBI Taxonomy" id="1329909"/>
    <lineage>
        <taxon>Bacteria</taxon>
        <taxon>Pseudomonadati</taxon>
        <taxon>Pseudomonadota</taxon>
        <taxon>Alphaproteobacteria</taxon>
        <taxon>Sphingomonadales</taxon>
        <taxon>Sphingomonadaceae</taxon>
        <taxon>Sphingobium</taxon>
    </lineage>
</organism>
<comment type="caution">
    <text evidence="2">The sequence shown here is derived from an EMBL/GenBank/DDBJ whole genome shotgun (WGS) entry which is preliminary data.</text>
</comment>
<evidence type="ECO:0000259" key="1">
    <source>
        <dbReference type="Pfam" id="PF07238"/>
    </source>
</evidence>
<reference evidence="2 3" key="1">
    <citation type="journal article" date="2013" name="Genome Announc.">
        <title>Draft Genome Sequence of Sphingobium quisquiliarum Strain P25T, a Novel Hexachlorocyclohexane (HCH)-Degrading Bacterium Isolated from an HCH Dumpsite.</title>
        <authorList>
            <person name="Kumar Singh A."/>
            <person name="Sangwan N."/>
            <person name="Sharma A."/>
            <person name="Gupta V."/>
            <person name="Khurana J.P."/>
            <person name="Lal R."/>
        </authorList>
    </citation>
    <scope>NUCLEOTIDE SEQUENCE [LARGE SCALE GENOMIC DNA]</scope>
    <source>
        <strain evidence="2 3">P25</strain>
    </source>
</reference>
<dbReference type="EMBL" id="ATHO01000046">
    <property type="protein sequence ID" value="EQB09598.1"/>
    <property type="molecule type" value="Genomic_DNA"/>
</dbReference>
<dbReference type="AlphaFoldDB" id="T0HBT7"/>
<name>T0HBT7_9SPHN</name>
<accession>T0HBT7</accession>